<organism evidence="1">
    <name type="scientific">Anguilla anguilla</name>
    <name type="common">European freshwater eel</name>
    <name type="synonym">Muraena anguilla</name>
    <dbReference type="NCBI Taxonomy" id="7936"/>
    <lineage>
        <taxon>Eukaryota</taxon>
        <taxon>Metazoa</taxon>
        <taxon>Chordata</taxon>
        <taxon>Craniata</taxon>
        <taxon>Vertebrata</taxon>
        <taxon>Euteleostomi</taxon>
        <taxon>Actinopterygii</taxon>
        <taxon>Neopterygii</taxon>
        <taxon>Teleostei</taxon>
        <taxon>Anguilliformes</taxon>
        <taxon>Anguillidae</taxon>
        <taxon>Anguilla</taxon>
    </lineage>
</organism>
<protein>
    <submittedName>
        <fullName evidence="1">Uncharacterized protein</fullName>
    </submittedName>
</protein>
<reference evidence="1" key="1">
    <citation type="submission" date="2014-11" db="EMBL/GenBank/DDBJ databases">
        <authorList>
            <person name="Amaro Gonzalez C."/>
        </authorList>
    </citation>
    <scope>NUCLEOTIDE SEQUENCE</scope>
</reference>
<proteinExistence type="predicted"/>
<evidence type="ECO:0000313" key="1">
    <source>
        <dbReference type="EMBL" id="JAH12114.1"/>
    </source>
</evidence>
<reference evidence="1" key="2">
    <citation type="journal article" date="2015" name="Fish Shellfish Immunol.">
        <title>Early steps in the European eel (Anguilla anguilla)-Vibrio vulnificus interaction in the gills: Role of the RtxA13 toxin.</title>
        <authorList>
            <person name="Callol A."/>
            <person name="Pajuelo D."/>
            <person name="Ebbesson L."/>
            <person name="Teles M."/>
            <person name="MacKenzie S."/>
            <person name="Amaro C."/>
        </authorList>
    </citation>
    <scope>NUCLEOTIDE SEQUENCE</scope>
</reference>
<accession>A0A0E9Q5T4</accession>
<dbReference type="AlphaFoldDB" id="A0A0E9Q5T4"/>
<name>A0A0E9Q5T4_ANGAN</name>
<dbReference type="EMBL" id="GBXM01096463">
    <property type="protein sequence ID" value="JAH12114.1"/>
    <property type="molecule type" value="Transcribed_RNA"/>
</dbReference>
<sequence length="78" mass="8528">MCGLHDTREAPLSSVHTKIPKMPFSTISASESVFETLRFLRSYCGPEAKIVAFSKKYPSTCKSSLNPNCSRGPLSSCL</sequence>